<gene>
    <name evidence="1" type="ORF">HF685_07340</name>
</gene>
<proteinExistence type="predicted"/>
<evidence type="ECO:0000313" key="2">
    <source>
        <dbReference type="Proteomes" id="UP000501600"/>
    </source>
</evidence>
<dbReference type="KEGG" id="phao:HF685_07340"/>
<reference evidence="1 2" key="1">
    <citation type="submission" date="2020-04" db="EMBL/GenBank/DDBJ databases">
        <title>Genome sequence for Sphingorhabdus sp. strain M1.</title>
        <authorList>
            <person name="Park S.-J."/>
        </authorList>
    </citation>
    <scope>NUCLEOTIDE SEQUENCE [LARGE SCALE GENOMIC DNA]</scope>
    <source>
        <strain evidence="1 2">JK6</strain>
    </source>
</reference>
<dbReference type="Proteomes" id="UP000501600">
    <property type="component" value="Chromosome"/>
</dbReference>
<sequence>MSKEIVWASNAMINPAMLRPIRHDLAESGEINKQKSLLAAKENPQGKALSKEYFPDEIFVAKDANTNYENLPHLFYAYGYWVVSGEVADVMRQFDLGGCNLYPTNVFRKDRKTPIGDKWFCLNFGNVKQAYYGGGRNPTPNYPEPPVRHAAPTILKDNMLQIGQEALKGSDIWIDSQIRDTFFLSDRLARALKAAKVATPFGLKKCVIVG</sequence>
<dbReference type="AlphaFoldDB" id="A0A6H2DL57"/>
<evidence type="ECO:0000313" key="1">
    <source>
        <dbReference type="EMBL" id="QJB69120.1"/>
    </source>
</evidence>
<name>A0A6H2DL57_9SPHN</name>
<protein>
    <submittedName>
        <fullName evidence="1">Uncharacterized protein</fullName>
    </submittedName>
</protein>
<dbReference type="RefSeq" id="WP_168818961.1">
    <property type="nucleotide sequence ID" value="NZ_CP051217.1"/>
</dbReference>
<dbReference type="EMBL" id="CP051217">
    <property type="protein sequence ID" value="QJB69120.1"/>
    <property type="molecule type" value="Genomic_DNA"/>
</dbReference>
<organism evidence="1 2">
    <name type="scientific">Parasphingorhabdus halotolerans</name>
    <dbReference type="NCBI Taxonomy" id="2725558"/>
    <lineage>
        <taxon>Bacteria</taxon>
        <taxon>Pseudomonadati</taxon>
        <taxon>Pseudomonadota</taxon>
        <taxon>Alphaproteobacteria</taxon>
        <taxon>Sphingomonadales</taxon>
        <taxon>Sphingomonadaceae</taxon>
        <taxon>Parasphingorhabdus</taxon>
    </lineage>
</organism>
<accession>A0A6H2DL57</accession>
<keyword evidence="2" id="KW-1185">Reference proteome</keyword>